<keyword evidence="3" id="KW-0832">Ubl conjugation</keyword>
<dbReference type="GO" id="GO:0006412">
    <property type="term" value="P:translation"/>
    <property type="evidence" value="ECO:0007669"/>
    <property type="project" value="TreeGrafter"/>
</dbReference>
<dbReference type="SUPFAM" id="SSF50249">
    <property type="entry name" value="Nucleic acid-binding proteins"/>
    <property type="match status" value="1"/>
</dbReference>
<dbReference type="Gene3D" id="3.30.420.140">
    <property type="entry name" value="YqgF/RNase H-like domain"/>
    <property type="match status" value="1"/>
</dbReference>
<dbReference type="InterPro" id="IPR050437">
    <property type="entry name" value="Ribos_protein_bS1-like"/>
</dbReference>
<dbReference type="PROSITE" id="PS50126">
    <property type="entry name" value="S1"/>
    <property type="match status" value="1"/>
</dbReference>
<dbReference type="InterPro" id="IPR012340">
    <property type="entry name" value="NA-bd_OB-fold"/>
</dbReference>
<dbReference type="InterPro" id="IPR032639">
    <property type="entry name" value="Tex_YqgF"/>
</dbReference>
<dbReference type="InterPro" id="IPR018974">
    <property type="entry name" value="Tex-like_N"/>
</dbReference>
<dbReference type="InterPro" id="IPR012337">
    <property type="entry name" value="RNaseH-like_sf"/>
</dbReference>
<name>K9J050_DESRO</name>
<dbReference type="Pfam" id="PF09371">
    <property type="entry name" value="Tex_N"/>
    <property type="match status" value="1"/>
</dbReference>
<feature type="domain" description="S1 motif" evidence="9">
    <location>
        <begin position="916"/>
        <end position="989"/>
    </location>
</feature>
<evidence type="ECO:0000313" key="10">
    <source>
        <dbReference type="EMBL" id="JAA49476.1"/>
    </source>
</evidence>
<feature type="compositionally biased region" description="Basic and acidic residues" evidence="8">
    <location>
        <begin position="133"/>
        <end position="150"/>
    </location>
</feature>
<dbReference type="SUPFAM" id="SSF158832">
    <property type="entry name" value="Tex N-terminal region-like"/>
    <property type="match status" value="1"/>
</dbReference>
<evidence type="ECO:0000256" key="3">
    <source>
        <dbReference type="ARBA" id="ARBA00022843"/>
    </source>
</evidence>
<dbReference type="InterPro" id="IPR003029">
    <property type="entry name" value="S1_domain"/>
</dbReference>
<keyword evidence="4" id="KW-0694">RNA-binding</keyword>
<feature type="coiled-coil region" evidence="7">
    <location>
        <begin position="259"/>
        <end position="286"/>
    </location>
</feature>
<dbReference type="InterPro" id="IPR006641">
    <property type="entry name" value="YqgF/RNaseH-like_dom"/>
</dbReference>
<dbReference type="Gene3D" id="1.10.3500.10">
    <property type="entry name" value="Tex N-terminal region-like"/>
    <property type="match status" value="1"/>
</dbReference>
<dbReference type="FunFam" id="2.40.50.140:FF:000146">
    <property type="entry name" value="S1 RNA-binding domain-containing protein 1"/>
    <property type="match status" value="1"/>
</dbReference>
<dbReference type="SMART" id="SM00316">
    <property type="entry name" value="S1"/>
    <property type="match status" value="1"/>
</dbReference>
<evidence type="ECO:0000256" key="7">
    <source>
        <dbReference type="SAM" id="Coils"/>
    </source>
</evidence>
<feature type="compositionally biased region" description="Polar residues" evidence="8">
    <location>
        <begin position="175"/>
        <end position="191"/>
    </location>
</feature>
<dbReference type="InterPro" id="IPR010994">
    <property type="entry name" value="RuvA_2-like"/>
</dbReference>
<evidence type="ECO:0000259" key="9">
    <source>
        <dbReference type="PROSITE" id="PS50126"/>
    </source>
</evidence>
<dbReference type="Gene3D" id="1.10.150.310">
    <property type="entry name" value="Tex RuvX-like domain-like"/>
    <property type="match status" value="1"/>
</dbReference>
<dbReference type="InterPro" id="IPR041692">
    <property type="entry name" value="HHH_9"/>
</dbReference>
<feature type="compositionally biased region" description="Basic residues" evidence="8">
    <location>
        <begin position="1"/>
        <end position="10"/>
    </location>
</feature>
<dbReference type="InterPro" id="IPR023323">
    <property type="entry name" value="Tex-like_dom_sf"/>
</dbReference>
<dbReference type="EMBL" id="GABZ01004049">
    <property type="protein sequence ID" value="JAA49476.1"/>
    <property type="molecule type" value="mRNA"/>
</dbReference>
<dbReference type="Pfam" id="PF22706">
    <property type="entry name" value="Tex_central_region"/>
    <property type="match status" value="1"/>
</dbReference>
<dbReference type="Pfam" id="PF00575">
    <property type="entry name" value="S1"/>
    <property type="match status" value="1"/>
</dbReference>
<dbReference type="FunFam" id="1.10.3500.10:FF:000003">
    <property type="entry name" value="S1 RNA-binding domain-containing protein 1"/>
    <property type="match status" value="1"/>
</dbReference>
<keyword evidence="2" id="KW-0597">Phosphoprotein</keyword>
<evidence type="ECO:0000256" key="1">
    <source>
        <dbReference type="ARBA" id="ARBA00022499"/>
    </source>
</evidence>
<dbReference type="Pfam" id="PF17674">
    <property type="entry name" value="HHH_9"/>
    <property type="match status" value="1"/>
</dbReference>
<dbReference type="InterPro" id="IPR023319">
    <property type="entry name" value="Tex-like_HTH_dom_sf"/>
</dbReference>
<dbReference type="GO" id="GO:0006139">
    <property type="term" value="P:nucleobase-containing compound metabolic process"/>
    <property type="evidence" value="ECO:0007669"/>
    <property type="project" value="InterPro"/>
</dbReference>
<reference evidence="10" key="1">
    <citation type="submission" date="2012-11" db="EMBL/GenBank/DDBJ databases">
        <title>The Vampirome: Transcriptome and Proteome Analysis of the Submandibular and Accessory Glands of the Vampire Bat and Vector of Human Rabies, Desmodus rotundus.</title>
        <authorList>
            <person name="Francischetti I.M.B."/>
            <person name="Assumpcao T.C.F."/>
            <person name="Ma D."/>
            <person name="Vicente E.C."/>
            <person name="Ribeiro J.M.C."/>
        </authorList>
    </citation>
    <scope>NUCLEOTIDE SEQUENCE</scope>
    <source>
        <tissue evidence="10">Salivary gland</tissue>
    </source>
</reference>
<sequence>MSSLPRRAKVRVQTAESKDEFSSLSELSSASEDDDKDDSAWEPQKKVPRNPKQPVRKESKPKRAPRAKKSARQISDGSEGATVKEVLNSSVAVADVDLEDRKNKSVTVQTLKTAKTKRKNSAQLPSAPKTKKLKVDEETKGSNLKGESHSTEAPSTSTPWEGACKKEEDEDDCASGQSPLKTAKTEASQGQPDRFVANTTDIAEEMEMNWDIVQVLSERTNIEPWVCANIIRLFNDDNTIPFIVRYRKELINNLDADYLREVQQTLEELRAVAKKVRSTIQKIKKEGKMSECLLRALLNCKTFEELEHVSAPYKTGSKGTKAQRARQLGLEEAARTLLENPGMLNLLSYVRPDVKGLSAPQDIETGVQHILADMIAKDRETLDFIRKLCQNRYISIQSSLAKVSSKKVNEKDVDKFHLYQNFSCNIRNIQHHQILAINRGENLKVLTVKVNIPDGVKNEFCRWCIQNRWRPRRFARPELMKILHNSVDDSFKRLIYPLLCREFRAKLTSDAEKESVMMFGRNLRQLLLTSPVPGRTLMGVDPGYRHGCKLAIISPTSQILHTDVVYLHCGRGFQEAEKIKRLLLNFNCSTVVIGNGTACRETEAYFADLIMKNYFAPLDVVYCIVSEAGASIYSVSPEANKEMPGLDPNLRSAVSIARRVQDPLAELVKIEPKHIGVGMYQHDVSPTLLKATLDSVVEECVSFVGVDINICSEVLLRHIAGLNANRAKNIIEWREKNGPFINREQLKKVKGLGPKSFQQCAGFIRINQDYIRKFCSSQQSAGPNRGVAVTSPAGVEVTNEKPGKKKSKTAANAAVKPDPLDQTCVHPESYGIATRFLSFIGGTLCEIGKPEMQQKIKSFVEKEGIEKTAERLQTTVHTLQIIIDGLSQPESFDFRTDFVKPDFKRSIVCLKDLQVGTVLTGKVENATLFGIFVDIGVGTAGLIPIRNITEAKLSKTKKRRSLGLGPGERVEVQVLNIDAPRSRITLDLIRVL</sequence>
<keyword evidence="1" id="KW-1017">Isopeptide bond</keyword>
<dbReference type="GO" id="GO:0003735">
    <property type="term" value="F:structural constituent of ribosome"/>
    <property type="evidence" value="ECO:0007669"/>
    <property type="project" value="TreeGrafter"/>
</dbReference>
<dbReference type="InterPro" id="IPR037027">
    <property type="entry name" value="YqgF/RNaseH-like_dom_sf"/>
</dbReference>
<dbReference type="SMART" id="SM00732">
    <property type="entry name" value="YqgFc"/>
    <property type="match status" value="1"/>
</dbReference>
<feature type="region of interest" description="Disordered" evidence="8">
    <location>
        <begin position="779"/>
        <end position="811"/>
    </location>
</feature>
<dbReference type="AlphaFoldDB" id="K9J050"/>
<dbReference type="Gene3D" id="2.40.50.140">
    <property type="entry name" value="Nucleic acid-binding proteins"/>
    <property type="match status" value="1"/>
</dbReference>
<dbReference type="InterPro" id="IPR055179">
    <property type="entry name" value="Tex-like_central_region"/>
</dbReference>
<organism evidence="10">
    <name type="scientific">Desmodus rotundus</name>
    <name type="common">Vampire bat</name>
    <dbReference type="NCBI Taxonomy" id="9430"/>
    <lineage>
        <taxon>Eukaryota</taxon>
        <taxon>Metazoa</taxon>
        <taxon>Chordata</taxon>
        <taxon>Craniata</taxon>
        <taxon>Vertebrata</taxon>
        <taxon>Euteleostomi</taxon>
        <taxon>Mammalia</taxon>
        <taxon>Eutheria</taxon>
        <taxon>Laurasiatheria</taxon>
        <taxon>Chiroptera</taxon>
        <taxon>Yangochiroptera</taxon>
        <taxon>Phyllostomidae</taxon>
        <taxon>Desmodontinae</taxon>
        <taxon>Desmodus</taxon>
    </lineage>
</organism>
<dbReference type="InterPro" id="IPR044146">
    <property type="entry name" value="S1_Tex"/>
</dbReference>
<dbReference type="FunFam" id="3.30.420.140:FF:000001">
    <property type="entry name" value="RNA-binding transcriptional accessory protein"/>
    <property type="match status" value="1"/>
</dbReference>
<evidence type="ECO:0000256" key="8">
    <source>
        <dbReference type="SAM" id="MobiDB-lite"/>
    </source>
</evidence>
<feature type="compositionally biased region" description="Basic residues" evidence="8">
    <location>
        <begin position="59"/>
        <end position="71"/>
    </location>
</feature>
<dbReference type="Pfam" id="PF12836">
    <property type="entry name" value="HHH_3"/>
    <property type="match status" value="1"/>
</dbReference>
<dbReference type="SUPFAM" id="SSF47781">
    <property type="entry name" value="RuvA domain 2-like"/>
    <property type="match status" value="2"/>
</dbReference>
<accession>K9J050</accession>
<dbReference type="GO" id="GO:0003729">
    <property type="term" value="F:mRNA binding"/>
    <property type="evidence" value="ECO:0007669"/>
    <property type="project" value="TreeGrafter"/>
</dbReference>
<evidence type="ECO:0000256" key="6">
    <source>
        <dbReference type="ARBA" id="ARBA00067383"/>
    </source>
</evidence>
<evidence type="ECO:0000256" key="2">
    <source>
        <dbReference type="ARBA" id="ARBA00022553"/>
    </source>
</evidence>
<dbReference type="CDD" id="cd05685">
    <property type="entry name" value="S1_Tex"/>
    <property type="match status" value="1"/>
</dbReference>
<dbReference type="SUPFAM" id="SSF53098">
    <property type="entry name" value="Ribonuclease H-like"/>
    <property type="match status" value="1"/>
</dbReference>
<evidence type="ECO:0000256" key="5">
    <source>
        <dbReference type="ARBA" id="ARBA00023054"/>
    </source>
</evidence>
<dbReference type="FunFam" id="1.10.10.650:FF:000001">
    <property type="entry name" value="S1 RNA-binding domain 1"/>
    <property type="match status" value="1"/>
</dbReference>
<keyword evidence="5 7" id="KW-0175">Coiled coil</keyword>
<evidence type="ECO:0000256" key="4">
    <source>
        <dbReference type="ARBA" id="ARBA00022884"/>
    </source>
</evidence>
<dbReference type="PANTHER" id="PTHR10724:SF10">
    <property type="entry name" value="S1 RNA-BINDING DOMAIN-CONTAINING PROTEIN 1"/>
    <property type="match status" value="1"/>
</dbReference>
<feature type="region of interest" description="Disordered" evidence="8">
    <location>
        <begin position="1"/>
        <end position="191"/>
    </location>
</feature>
<dbReference type="PANTHER" id="PTHR10724">
    <property type="entry name" value="30S RIBOSOMAL PROTEIN S1"/>
    <property type="match status" value="1"/>
</dbReference>
<dbReference type="Pfam" id="PF16921">
    <property type="entry name" value="Tex_YqgF"/>
    <property type="match status" value="1"/>
</dbReference>
<dbReference type="Gene3D" id="1.10.10.650">
    <property type="entry name" value="RuvA domain 2-like"/>
    <property type="match status" value="1"/>
</dbReference>
<proteinExistence type="evidence at transcript level"/>
<protein>
    <recommendedName>
        <fullName evidence="6">S1 RNA-binding domain-containing protein 1</fullName>
    </recommendedName>
</protein>